<feature type="signal peptide" evidence="2">
    <location>
        <begin position="1"/>
        <end position="24"/>
    </location>
</feature>
<dbReference type="EMBL" id="BATC01000037">
    <property type="protein sequence ID" value="GAD59754.1"/>
    <property type="molecule type" value="Genomic_DNA"/>
</dbReference>
<dbReference type="AlphaFoldDB" id="A0A8E0TRW6"/>
<feature type="chain" id="PRO_5034754903" description="DUF2155 domain-containing protein" evidence="2">
    <location>
        <begin position="25"/>
        <end position="237"/>
    </location>
</feature>
<evidence type="ECO:0000313" key="4">
    <source>
        <dbReference type="Proteomes" id="UP000016569"/>
    </source>
</evidence>
<evidence type="ECO:0008006" key="5">
    <source>
        <dbReference type="Google" id="ProtNLM"/>
    </source>
</evidence>
<accession>A0A8E0TRW6</accession>
<comment type="caution">
    <text evidence="3">The sequence shown here is derived from an EMBL/GenBank/DDBJ whole genome shotgun (WGS) entry which is preliminary data.</text>
</comment>
<dbReference type="OrthoDB" id="9810376at2"/>
<dbReference type="RefSeq" id="WP_021697848.1">
    <property type="nucleotide sequence ID" value="NZ_BATC01000037.1"/>
</dbReference>
<proteinExistence type="predicted"/>
<dbReference type="Proteomes" id="UP000016569">
    <property type="component" value="Unassembled WGS sequence"/>
</dbReference>
<evidence type="ECO:0000256" key="1">
    <source>
        <dbReference type="SAM" id="MobiDB-lite"/>
    </source>
</evidence>
<protein>
    <recommendedName>
        <fullName evidence="5">DUF2155 domain-containing protein</fullName>
    </recommendedName>
</protein>
<dbReference type="Pfam" id="PF09923">
    <property type="entry name" value="DUF2155"/>
    <property type="match status" value="1"/>
</dbReference>
<dbReference type="InterPro" id="IPR019225">
    <property type="entry name" value="DUF2155"/>
</dbReference>
<sequence>MTRRGRLLAGVVAIGLAAAGIGVAQTEQQPQDAQPVPQGEPQPQQPVSADPVADILIRQQQEQDAARRATEALNRAPPGALMQAQPRPAEPVERAEAEEVEEDETEDTELAEADTDDVPETLEEPEEAPARERRPVAIIQALDKTTAETMRFEVQVGGPPVRFRNSLIFTARACEVNAADDPQEEAAAYLEIRSQPSGTNQPTQARQVFRGWMFASAPAVNPLEHPNYDAWVVGCRA</sequence>
<feature type="region of interest" description="Disordered" evidence="1">
    <location>
        <begin position="74"/>
        <end position="134"/>
    </location>
</feature>
<feature type="region of interest" description="Disordered" evidence="1">
    <location>
        <begin position="24"/>
        <end position="53"/>
    </location>
</feature>
<reference evidence="4" key="1">
    <citation type="journal article" date="2013" name="Genome Announc.">
        <title>Draft Genome Sequence of the Dimorphic Prosthecate Bacterium Brevundimonas abyssalis TAR-001T.</title>
        <authorList>
            <person name="Tsubouchi T."/>
            <person name="Nishi S."/>
            <person name="Usui K."/>
            <person name="Shimane Y."/>
            <person name="Takaki Y."/>
            <person name="Maruyama T."/>
            <person name="Hatada Y."/>
        </authorList>
    </citation>
    <scope>NUCLEOTIDE SEQUENCE [LARGE SCALE GENOMIC DNA]</scope>
    <source>
        <strain evidence="4">TAR-001</strain>
    </source>
</reference>
<keyword evidence="2" id="KW-0732">Signal</keyword>
<feature type="compositionally biased region" description="Acidic residues" evidence="1">
    <location>
        <begin position="98"/>
        <end position="127"/>
    </location>
</feature>
<gene>
    <name evidence="3" type="ORF">MBEBAB_2004</name>
</gene>
<organism evidence="3 4">
    <name type="scientific">Brevundimonas abyssalis TAR-001</name>
    <dbReference type="NCBI Taxonomy" id="1391729"/>
    <lineage>
        <taxon>Bacteria</taxon>
        <taxon>Pseudomonadati</taxon>
        <taxon>Pseudomonadota</taxon>
        <taxon>Alphaproteobacteria</taxon>
        <taxon>Caulobacterales</taxon>
        <taxon>Caulobacteraceae</taxon>
        <taxon>Brevundimonas</taxon>
    </lineage>
</organism>
<evidence type="ECO:0000313" key="3">
    <source>
        <dbReference type="EMBL" id="GAD59754.1"/>
    </source>
</evidence>
<keyword evidence="4" id="KW-1185">Reference proteome</keyword>
<name>A0A8E0TRW6_9CAUL</name>
<evidence type="ECO:0000256" key="2">
    <source>
        <dbReference type="SAM" id="SignalP"/>
    </source>
</evidence>